<accession>A0AAN4ZRR5</accession>
<dbReference type="GO" id="GO:0034464">
    <property type="term" value="C:BBSome"/>
    <property type="evidence" value="ECO:0007669"/>
    <property type="project" value="InterPro"/>
</dbReference>
<evidence type="ECO:0000313" key="2">
    <source>
        <dbReference type="EMBL" id="GMR43886.1"/>
    </source>
</evidence>
<dbReference type="Proteomes" id="UP001328107">
    <property type="component" value="Unassembled WGS sequence"/>
</dbReference>
<feature type="non-terminal residue" evidence="2">
    <location>
        <position position="86"/>
    </location>
</feature>
<name>A0AAN4ZRR5_9BILA</name>
<dbReference type="GO" id="GO:0060271">
    <property type="term" value="P:cilium assembly"/>
    <property type="evidence" value="ECO:0007669"/>
    <property type="project" value="InterPro"/>
</dbReference>
<reference evidence="3" key="1">
    <citation type="submission" date="2022-10" db="EMBL/GenBank/DDBJ databases">
        <title>Genome assembly of Pristionchus species.</title>
        <authorList>
            <person name="Yoshida K."/>
            <person name="Sommer R.J."/>
        </authorList>
    </citation>
    <scope>NUCLEOTIDE SEQUENCE [LARGE SCALE GENOMIC DNA]</scope>
    <source>
        <strain evidence="3">RS5460</strain>
    </source>
</reference>
<feature type="region of interest" description="Disordered" evidence="1">
    <location>
        <begin position="66"/>
        <end position="86"/>
    </location>
</feature>
<dbReference type="PANTHER" id="PTHR28596">
    <property type="entry name" value="BBSOME-INTERACTING PROTEIN 1"/>
    <property type="match status" value="1"/>
</dbReference>
<dbReference type="Pfam" id="PF14777">
    <property type="entry name" value="BBIP10"/>
    <property type="match status" value="1"/>
</dbReference>
<sequence length="86" mass="9882">FNSAVSRRMTEYREIFGAKNGMLFSEEPLEPIFCKPKLLPLKTVTMEKMEKMQKDAIEKLKVLEKPEYEAEESEDKPVEIVAGGTE</sequence>
<gene>
    <name evidence="2" type="ORF">PMAYCL1PPCAC_14081</name>
</gene>
<protein>
    <submittedName>
        <fullName evidence="2">Uncharacterized protein</fullName>
    </submittedName>
</protein>
<dbReference type="PANTHER" id="PTHR28596:SF1">
    <property type="entry name" value="BBSOME-INTERACTING PROTEIN 1"/>
    <property type="match status" value="1"/>
</dbReference>
<evidence type="ECO:0000256" key="1">
    <source>
        <dbReference type="SAM" id="MobiDB-lite"/>
    </source>
</evidence>
<dbReference type="InterPro" id="IPR028233">
    <property type="entry name" value="BBIP10"/>
</dbReference>
<dbReference type="AlphaFoldDB" id="A0AAN4ZRR5"/>
<evidence type="ECO:0000313" key="3">
    <source>
        <dbReference type="Proteomes" id="UP001328107"/>
    </source>
</evidence>
<proteinExistence type="predicted"/>
<keyword evidence="3" id="KW-1185">Reference proteome</keyword>
<comment type="caution">
    <text evidence="2">The sequence shown here is derived from an EMBL/GenBank/DDBJ whole genome shotgun (WGS) entry which is preliminary data.</text>
</comment>
<feature type="non-terminal residue" evidence="2">
    <location>
        <position position="1"/>
    </location>
</feature>
<dbReference type="EMBL" id="BTRK01000003">
    <property type="protein sequence ID" value="GMR43886.1"/>
    <property type="molecule type" value="Genomic_DNA"/>
</dbReference>
<organism evidence="2 3">
    <name type="scientific">Pristionchus mayeri</name>
    <dbReference type="NCBI Taxonomy" id="1317129"/>
    <lineage>
        <taxon>Eukaryota</taxon>
        <taxon>Metazoa</taxon>
        <taxon>Ecdysozoa</taxon>
        <taxon>Nematoda</taxon>
        <taxon>Chromadorea</taxon>
        <taxon>Rhabditida</taxon>
        <taxon>Rhabditina</taxon>
        <taxon>Diplogasteromorpha</taxon>
        <taxon>Diplogasteroidea</taxon>
        <taxon>Neodiplogasteridae</taxon>
        <taxon>Pristionchus</taxon>
    </lineage>
</organism>
<dbReference type="GO" id="GO:0097500">
    <property type="term" value="P:receptor localization to non-motile cilium"/>
    <property type="evidence" value="ECO:0007669"/>
    <property type="project" value="TreeGrafter"/>
</dbReference>